<evidence type="ECO:0000313" key="4">
    <source>
        <dbReference type="EMBL" id="TNY19143.1"/>
    </source>
</evidence>
<dbReference type="AlphaFoldDB" id="A0A5C5FQQ9"/>
<dbReference type="PANTHER" id="PTHR10856">
    <property type="entry name" value="CORONIN"/>
    <property type="match status" value="1"/>
</dbReference>
<evidence type="ECO:0000256" key="2">
    <source>
        <dbReference type="ARBA" id="ARBA00022737"/>
    </source>
</evidence>
<dbReference type="STRING" id="5288.A0A5C5FQQ9"/>
<dbReference type="Pfam" id="PF08953">
    <property type="entry name" value="DUF1899"/>
    <property type="match status" value="1"/>
</dbReference>
<dbReference type="Proteomes" id="UP000311382">
    <property type="component" value="Unassembled WGS sequence"/>
</dbReference>
<evidence type="ECO:0000259" key="3">
    <source>
        <dbReference type="SMART" id="SM01166"/>
    </source>
</evidence>
<gene>
    <name evidence="4" type="ORF">DMC30DRAFT_336399</name>
</gene>
<accession>A0A5C5FQQ9</accession>
<proteinExistence type="predicted"/>
<organism evidence="4 5">
    <name type="scientific">Rhodotorula diobovata</name>
    <dbReference type="NCBI Taxonomy" id="5288"/>
    <lineage>
        <taxon>Eukaryota</taxon>
        <taxon>Fungi</taxon>
        <taxon>Dikarya</taxon>
        <taxon>Basidiomycota</taxon>
        <taxon>Pucciniomycotina</taxon>
        <taxon>Microbotryomycetes</taxon>
        <taxon>Sporidiobolales</taxon>
        <taxon>Sporidiobolaceae</taxon>
        <taxon>Rhodotorula</taxon>
    </lineage>
</organism>
<keyword evidence="2" id="KW-0677">Repeat</keyword>
<protein>
    <submittedName>
        <fullName evidence="4">Putative Coronin-like actin binding WD repeat protein</fullName>
    </submittedName>
</protein>
<dbReference type="SMART" id="SM01167">
    <property type="entry name" value="DUF1900"/>
    <property type="match status" value="1"/>
</dbReference>
<keyword evidence="5" id="KW-1185">Reference proteome</keyword>
<dbReference type="PANTHER" id="PTHR10856:SF0">
    <property type="entry name" value="CORONIN"/>
    <property type="match status" value="1"/>
</dbReference>
<comment type="caution">
    <text evidence="4">The sequence shown here is derived from an EMBL/GenBank/DDBJ whole genome shotgun (WGS) entry which is preliminary data.</text>
</comment>
<dbReference type="EMBL" id="SOZI01000106">
    <property type="protein sequence ID" value="TNY19143.1"/>
    <property type="molecule type" value="Genomic_DNA"/>
</dbReference>
<reference evidence="4 5" key="1">
    <citation type="submission" date="2019-03" db="EMBL/GenBank/DDBJ databases">
        <title>Rhodosporidium diobovatum UCD-FST 08-225 genome sequencing, assembly, and annotation.</title>
        <authorList>
            <person name="Fakankun I.U."/>
            <person name="Fristensky B."/>
            <person name="Levin D.B."/>
        </authorList>
    </citation>
    <scope>NUCLEOTIDE SEQUENCE [LARGE SCALE GENOMIC DNA]</scope>
    <source>
        <strain evidence="4 5">UCD-FST 08-225</strain>
    </source>
</reference>
<dbReference type="SMART" id="SM00320">
    <property type="entry name" value="WD40"/>
    <property type="match status" value="3"/>
</dbReference>
<dbReference type="InterPro" id="IPR015943">
    <property type="entry name" value="WD40/YVTN_repeat-like_dom_sf"/>
</dbReference>
<sequence>MSRFVRPSSFRHTFGTPAKPENRYDNIKISASAWDTNLVSANDKYLAVNWQASGGGAFLVTPLDLTGKLPDVFPLVRAHTAPVLDTAWSPFDDEIVASVGEDGKLALTRVDESILRDAWSGDRKDVPDLEPLWRQNAHGRKAGHVRFHPAAQGVLATASNDVKIWDLEAQKATLQSETHADMVQSFDWDWCGGVYATTCKDKKLRIFDPRAGAAAVTVADSHSGVKGSRVTWLGQLDRIVTTGFSRTSDRQAFLWDSRELTKGPIKQLNIDQSSGGLIPLFIPGNKDGNVRMYEYENDELFYLSDYTSPHPQRGMCLAPARSVNVAETEIARVYKAFGNTIEPISFRVPRK</sequence>
<dbReference type="GO" id="GO:0007015">
    <property type="term" value="P:actin filament organization"/>
    <property type="evidence" value="ECO:0007669"/>
    <property type="project" value="TreeGrafter"/>
</dbReference>
<evidence type="ECO:0000313" key="5">
    <source>
        <dbReference type="Proteomes" id="UP000311382"/>
    </source>
</evidence>
<dbReference type="InterPro" id="IPR036322">
    <property type="entry name" value="WD40_repeat_dom_sf"/>
</dbReference>
<dbReference type="OrthoDB" id="1850764at2759"/>
<dbReference type="SUPFAM" id="SSF50978">
    <property type="entry name" value="WD40 repeat-like"/>
    <property type="match status" value="1"/>
</dbReference>
<dbReference type="InterPro" id="IPR001680">
    <property type="entry name" value="WD40_rpt"/>
</dbReference>
<dbReference type="InterPro" id="IPR015048">
    <property type="entry name" value="DUF1899"/>
</dbReference>
<keyword evidence="1" id="KW-0853">WD repeat</keyword>
<dbReference type="InterPro" id="IPR015505">
    <property type="entry name" value="Coronin"/>
</dbReference>
<name>A0A5C5FQQ9_9BASI</name>
<feature type="non-terminal residue" evidence="4">
    <location>
        <position position="351"/>
    </location>
</feature>
<dbReference type="SMART" id="SM01166">
    <property type="entry name" value="DUF1899"/>
    <property type="match status" value="1"/>
</dbReference>
<feature type="domain" description="DUF1899" evidence="3">
    <location>
        <begin position="3"/>
        <end position="67"/>
    </location>
</feature>
<dbReference type="GO" id="GO:0051015">
    <property type="term" value="F:actin filament binding"/>
    <property type="evidence" value="ECO:0007669"/>
    <property type="project" value="TreeGrafter"/>
</dbReference>
<evidence type="ECO:0000256" key="1">
    <source>
        <dbReference type="ARBA" id="ARBA00022574"/>
    </source>
</evidence>
<dbReference type="Gene3D" id="2.130.10.10">
    <property type="entry name" value="YVTN repeat-like/Quinoprotein amine dehydrogenase"/>
    <property type="match status" value="1"/>
</dbReference>